<evidence type="ECO:0000256" key="5">
    <source>
        <dbReference type="ARBA" id="ARBA00022679"/>
    </source>
</evidence>
<keyword evidence="9 16" id="KW-0067">ATP-binding</keyword>
<dbReference type="PRINTS" id="PR00344">
    <property type="entry name" value="BCTRLSENSOR"/>
</dbReference>
<proteinExistence type="predicted"/>
<dbReference type="InterPro" id="IPR050428">
    <property type="entry name" value="TCS_sensor_his_kinase"/>
</dbReference>
<feature type="domain" description="HAMP" evidence="15">
    <location>
        <begin position="171"/>
        <end position="222"/>
    </location>
</feature>
<evidence type="ECO:0000256" key="11">
    <source>
        <dbReference type="ARBA" id="ARBA00023012"/>
    </source>
</evidence>
<evidence type="ECO:0000313" key="16">
    <source>
        <dbReference type="EMBL" id="MCE7507048.1"/>
    </source>
</evidence>
<keyword evidence="12 13" id="KW-0472">Membrane</keyword>
<protein>
    <recommendedName>
        <fullName evidence="3">histidine kinase</fullName>
        <ecNumber evidence="3">2.7.13.3</ecNumber>
    </recommendedName>
</protein>
<feature type="domain" description="Histidine kinase" evidence="14">
    <location>
        <begin position="230"/>
        <end position="441"/>
    </location>
</feature>
<comment type="subcellular location">
    <subcellularLocation>
        <location evidence="2">Membrane</location>
        <topology evidence="2">Multi-pass membrane protein</topology>
    </subcellularLocation>
</comment>
<keyword evidence="8" id="KW-0418">Kinase</keyword>
<dbReference type="PANTHER" id="PTHR45436">
    <property type="entry name" value="SENSOR HISTIDINE KINASE YKOH"/>
    <property type="match status" value="1"/>
</dbReference>
<dbReference type="InterPro" id="IPR004358">
    <property type="entry name" value="Sig_transdc_His_kin-like_C"/>
</dbReference>
<evidence type="ECO:0000256" key="10">
    <source>
        <dbReference type="ARBA" id="ARBA00022989"/>
    </source>
</evidence>
<keyword evidence="6 13" id="KW-0812">Transmembrane</keyword>
<keyword evidence="7" id="KW-0547">Nucleotide-binding</keyword>
<keyword evidence="17" id="KW-1185">Reference proteome</keyword>
<dbReference type="InterPro" id="IPR036097">
    <property type="entry name" value="HisK_dim/P_sf"/>
</dbReference>
<evidence type="ECO:0000256" key="3">
    <source>
        <dbReference type="ARBA" id="ARBA00012438"/>
    </source>
</evidence>
<accession>A0A9Q3W0J4</accession>
<dbReference type="GO" id="GO:0005886">
    <property type="term" value="C:plasma membrane"/>
    <property type="evidence" value="ECO:0007669"/>
    <property type="project" value="TreeGrafter"/>
</dbReference>
<dbReference type="Proteomes" id="UP001107961">
    <property type="component" value="Unassembled WGS sequence"/>
</dbReference>
<dbReference type="InterPro" id="IPR036890">
    <property type="entry name" value="HATPase_C_sf"/>
</dbReference>
<dbReference type="SMART" id="SM00388">
    <property type="entry name" value="HisKA"/>
    <property type="match status" value="1"/>
</dbReference>
<dbReference type="EC" id="2.7.13.3" evidence="3"/>
<evidence type="ECO:0000256" key="8">
    <source>
        <dbReference type="ARBA" id="ARBA00022777"/>
    </source>
</evidence>
<evidence type="ECO:0000256" key="7">
    <source>
        <dbReference type="ARBA" id="ARBA00022741"/>
    </source>
</evidence>
<dbReference type="SMART" id="SM00387">
    <property type="entry name" value="HATPase_c"/>
    <property type="match status" value="1"/>
</dbReference>
<dbReference type="InterPro" id="IPR005467">
    <property type="entry name" value="His_kinase_dom"/>
</dbReference>
<dbReference type="EMBL" id="JAJVKT010000001">
    <property type="protein sequence ID" value="MCE7507048.1"/>
    <property type="molecule type" value="Genomic_DNA"/>
</dbReference>
<dbReference type="CDD" id="cd00082">
    <property type="entry name" value="HisKA"/>
    <property type="match status" value="1"/>
</dbReference>
<evidence type="ECO:0000259" key="14">
    <source>
        <dbReference type="PROSITE" id="PS50109"/>
    </source>
</evidence>
<gene>
    <name evidence="16" type="ORF">LZG35_00255</name>
</gene>
<dbReference type="RefSeq" id="WP_022994096.1">
    <property type="nucleotide sequence ID" value="NZ_CP012331.1"/>
</dbReference>
<keyword evidence="11" id="KW-0902">Two-component regulatory system</keyword>
<evidence type="ECO:0000259" key="15">
    <source>
        <dbReference type="PROSITE" id="PS50885"/>
    </source>
</evidence>
<dbReference type="Pfam" id="PF00512">
    <property type="entry name" value="HisKA"/>
    <property type="match status" value="1"/>
</dbReference>
<keyword evidence="4" id="KW-0597">Phosphoprotein</keyword>
<dbReference type="PANTHER" id="PTHR45436:SF14">
    <property type="entry name" value="SENSOR PROTEIN QSEC"/>
    <property type="match status" value="1"/>
</dbReference>
<dbReference type="Gene3D" id="3.30.565.10">
    <property type="entry name" value="Histidine kinase-like ATPase, C-terminal domain"/>
    <property type="match status" value="1"/>
</dbReference>
<organism evidence="16 17">
    <name type="scientific">Alloalcanivorax xenomutans</name>
    <dbReference type="NCBI Taxonomy" id="1094342"/>
    <lineage>
        <taxon>Bacteria</taxon>
        <taxon>Pseudomonadati</taxon>
        <taxon>Pseudomonadota</taxon>
        <taxon>Gammaproteobacteria</taxon>
        <taxon>Oceanospirillales</taxon>
        <taxon>Alcanivoracaceae</taxon>
        <taxon>Alloalcanivorax</taxon>
    </lineage>
</organism>
<dbReference type="PROSITE" id="PS50885">
    <property type="entry name" value="HAMP"/>
    <property type="match status" value="1"/>
</dbReference>
<evidence type="ECO:0000256" key="12">
    <source>
        <dbReference type="ARBA" id="ARBA00023136"/>
    </source>
</evidence>
<evidence type="ECO:0000256" key="1">
    <source>
        <dbReference type="ARBA" id="ARBA00000085"/>
    </source>
</evidence>
<dbReference type="InterPro" id="IPR003661">
    <property type="entry name" value="HisK_dim/P_dom"/>
</dbReference>
<dbReference type="Pfam" id="PF02518">
    <property type="entry name" value="HATPase_c"/>
    <property type="match status" value="1"/>
</dbReference>
<keyword evidence="10 13" id="KW-1133">Transmembrane helix</keyword>
<dbReference type="KEGG" id="axe:P40_04905"/>
<keyword evidence="5" id="KW-0808">Transferase</keyword>
<feature type="transmembrane region" description="Helical" evidence="13">
    <location>
        <begin position="148"/>
        <end position="170"/>
    </location>
</feature>
<name>A0A9Q3W0J4_9GAMM</name>
<evidence type="ECO:0000256" key="9">
    <source>
        <dbReference type="ARBA" id="ARBA00022840"/>
    </source>
</evidence>
<dbReference type="CDD" id="cd00075">
    <property type="entry name" value="HATPase"/>
    <property type="match status" value="1"/>
</dbReference>
<reference evidence="16" key="1">
    <citation type="submission" date="2022-01" db="EMBL/GenBank/DDBJ databases">
        <authorList>
            <person name="Karlyshev A.V."/>
            <person name="Jaspars M."/>
        </authorList>
    </citation>
    <scope>NUCLEOTIDE SEQUENCE</scope>
    <source>
        <strain evidence="16">AGSA3-2</strain>
    </source>
</reference>
<evidence type="ECO:0000256" key="13">
    <source>
        <dbReference type="SAM" id="Phobius"/>
    </source>
</evidence>
<dbReference type="SUPFAM" id="SSF47384">
    <property type="entry name" value="Homodimeric domain of signal transducing histidine kinase"/>
    <property type="match status" value="1"/>
</dbReference>
<dbReference type="SUPFAM" id="SSF55874">
    <property type="entry name" value="ATPase domain of HSP90 chaperone/DNA topoisomerase II/histidine kinase"/>
    <property type="match status" value="1"/>
</dbReference>
<feature type="transmembrane region" description="Helical" evidence="13">
    <location>
        <begin position="7"/>
        <end position="28"/>
    </location>
</feature>
<dbReference type="InterPro" id="IPR003660">
    <property type="entry name" value="HAMP_dom"/>
</dbReference>
<evidence type="ECO:0000256" key="2">
    <source>
        <dbReference type="ARBA" id="ARBA00004141"/>
    </source>
</evidence>
<evidence type="ECO:0000256" key="4">
    <source>
        <dbReference type="ARBA" id="ARBA00022553"/>
    </source>
</evidence>
<comment type="caution">
    <text evidence="16">The sequence shown here is derived from an EMBL/GenBank/DDBJ whole genome shotgun (WGS) entry which is preliminary data.</text>
</comment>
<sequence>MFSIRRFLMTTLIALILGSGMLLVWGTYRTLYHEMDEQYDAELVQSGRLMAAFWRDGHPPQPEIAQLEPREHRYQRYFVYQLWRDEELILASSGAPERALLPLDNPEEGGRYRETGGWHAYALPLSGGRWVVVAESDKARRSLVSNTAITLLTPYVLTVPVILLLVWLAIRRGLGPLTRLARSVESRDADNMAPIRQRPVRELAPLTDAINTLLARLVNTLEREKRFTADAAHELRTLLMALRLHADNATELNDPADVAASMTQLRKAVDRAARTVEQLLLLARLDPQSVSAQQHCDAVAVARDCVALVAPLAEQQGQTVTLKAPPQAWLGLPAETADMLMRNLLDNACRYSPPGTDVTVDISEGDGNVRIEISDGGPGLTEEQQRRFSGRFSRGRQDVPGAGLGLSIVERILSIHGGALRFRLRSSERPAAAVLTLPAAGGSR</sequence>
<dbReference type="InterPro" id="IPR003594">
    <property type="entry name" value="HATPase_dom"/>
</dbReference>
<dbReference type="AlphaFoldDB" id="A0A9Q3W0J4"/>
<evidence type="ECO:0000256" key="6">
    <source>
        <dbReference type="ARBA" id="ARBA00022692"/>
    </source>
</evidence>
<evidence type="ECO:0000313" key="17">
    <source>
        <dbReference type="Proteomes" id="UP001107961"/>
    </source>
</evidence>
<dbReference type="PROSITE" id="PS50109">
    <property type="entry name" value="HIS_KIN"/>
    <property type="match status" value="1"/>
</dbReference>
<dbReference type="GO" id="GO:0000155">
    <property type="term" value="F:phosphorelay sensor kinase activity"/>
    <property type="evidence" value="ECO:0007669"/>
    <property type="project" value="InterPro"/>
</dbReference>
<dbReference type="GO" id="GO:0005524">
    <property type="term" value="F:ATP binding"/>
    <property type="evidence" value="ECO:0007669"/>
    <property type="project" value="UniProtKB-KW"/>
</dbReference>
<comment type="catalytic activity">
    <reaction evidence="1">
        <text>ATP + protein L-histidine = ADP + protein N-phospho-L-histidine.</text>
        <dbReference type="EC" id="2.7.13.3"/>
    </reaction>
</comment>
<dbReference type="Gene3D" id="1.10.287.130">
    <property type="match status" value="1"/>
</dbReference>